<organism evidence="1 2">
    <name type="scientific">Prevotella corporis</name>
    <dbReference type="NCBI Taxonomy" id="28128"/>
    <lineage>
        <taxon>Bacteria</taxon>
        <taxon>Pseudomonadati</taxon>
        <taxon>Bacteroidota</taxon>
        <taxon>Bacteroidia</taxon>
        <taxon>Bacteroidales</taxon>
        <taxon>Prevotellaceae</taxon>
        <taxon>Prevotella</taxon>
    </lineage>
</organism>
<comment type="caution">
    <text evidence="1">The sequence shown here is derived from an EMBL/GenBank/DDBJ whole genome shotgun (WGS) entry which is preliminary data.</text>
</comment>
<reference evidence="2" key="1">
    <citation type="submission" date="2016-01" db="EMBL/GenBank/DDBJ databases">
        <authorList>
            <person name="Mitreva M."/>
            <person name="Pepin K.H."/>
            <person name="Mihindukulasuriya K.A."/>
            <person name="Fulton R."/>
            <person name="Fronick C."/>
            <person name="O'Laughlin M."/>
            <person name="Miner T."/>
            <person name="Herter B."/>
            <person name="Rosa B.A."/>
            <person name="Cordes M."/>
            <person name="Tomlinson C."/>
            <person name="Wollam A."/>
            <person name="Palsikar V.B."/>
            <person name="Mardis E.R."/>
            <person name="Wilson R.K."/>
        </authorList>
    </citation>
    <scope>NUCLEOTIDE SEQUENCE [LARGE SCALE GENOMIC DNA]</scope>
    <source>
        <strain evidence="2">MJR7716</strain>
    </source>
</reference>
<evidence type="ECO:0000313" key="2">
    <source>
        <dbReference type="Proteomes" id="UP000070533"/>
    </source>
</evidence>
<gene>
    <name evidence="1" type="ORF">HMPREF3226_00228</name>
</gene>
<evidence type="ECO:0000313" key="1">
    <source>
        <dbReference type="EMBL" id="KXA44311.1"/>
    </source>
</evidence>
<dbReference type="AlphaFoldDB" id="A0A133QN80"/>
<sequence length="46" mass="5326">MGWTAQQIVVAVLYQYRTRCVPNRGRIFFVSKIGHQLSFLQPKCGQ</sequence>
<proteinExistence type="predicted"/>
<dbReference type="PATRIC" id="fig|28128.5.peg.228"/>
<protein>
    <submittedName>
        <fullName evidence="1">Uncharacterized protein</fullName>
    </submittedName>
</protein>
<dbReference type="Proteomes" id="UP000070533">
    <property type="component" value="Unassembled WGS sequence"/>
</dbReference>
<dbReference type="EMBL" id="LRQG01000010">
    <property type="protein sequence ID" value="KXA44311.1"/>
    <property type="molecule type" value="Genomic_DNA"/>
</dbReference>
<dbReference type="STRING" id="28128.HMPREF3226_00228"/>
<keyword evidence="2" id="KW-1185">Reference proteome</keyword>
<name>A0A133QN80_9BACT</name>
<accession>A0A133QN80</accession>